<evidence type="ECO:0000256" key="4">
    <source>
        <dbReference type="ARBA" id="ARBA00022679"/>
    </source>
</evidence>
<dbReference type="GO" id="GO:0005524">
    <property type="term" value="F:ATP binding"/>
    <property type="evidence" value="ECO:0007669"/>
    <property type="project" value="UniProtKB-KW"/>
</dbReference>
<dbReference type="NCBIfam" id="TIGR00229">
    <property type="entry name" value="sensory_box"/>
    <property type="match status" value="1"/>
</dbReference>
<keyword evidence="6" id="KW-0418">Kinase</keyword>
<keyword evidence="5" id="KW-0547">Nucleotide-binding</keyword>
<dbReference type="InterPro" id="IPR003594">
    <property type="entry name" value="HATPase_dom"/>
</dbReference>
<dbReference type="PANTHER" id="PTHR24421">
    <property type="entry name" value="NITRATE/NITRITE SENSOR PROTEIN NARX-RELATED"/>
    <property type="match status" value="1"/>
</dbReference>
<dbReference type="CDD" id="cd00130">
    <property type="entry name" value="PAS"/>
    <property type="match status" value="1"/>
</dbReference>
<dbReference type="SMART" id="SM00091">
    <property type="entry name" value="PAS"/>
    <property type="match status" value="1"/>
</dbReference>
<evidence type="ECO:0000256" key="2">
    <source>
        <dbReference type="ARBA" id="ARBA00012438"/>
    </source>
</evidence>
<dbReference type="Gene3D" id="3.30.450.20">
    <property type="entry name" value="PAS domain"/>
    <property type="match status" value="1"/>
</dbReference>
<comment type="catalytic activity">
    <reaction evidence="1">
        <text>ATP + protein L-histidine = ADP + protein N-phospho-L-histidine.</text>
        <dbReference type="EC" id="2.7.13.3"/>
    </reaction>
</comment>
<evidence type="ECO:0000256" key="5">
    <source>
        <dbReference type="ARBA" id="ARBA00022741"/>
    </source>
</evidence>
<comment type="caution">
    <text evidence="11">The sequence shown here is derived from an EMBL/GenBank/DDBJ whole genome shotgun (WGS) entry which is preliminary data.</text>
</comment>
<keyword evidence="4" id="KW-0808">Transferase</keyword>
<dbReference type="EC" id="2.7.13.3" evidence="2"/>
<dbReference type="GO" id="GO:0000155">
    <property type="term" value="F:phosphorelay sensor kinase activity"/>
    <property type="evidence" value="ECO:0007669"/>
    <property type="project" value="InterPro"/>
</dbReference>
<evidence type="ECO:0000313" key="12">
    <source>
        <dbReference type="Proteomes" id="UP001149140"/>
    </source>
</evidence>
<evidence type="ECO:0000313" key="11">
    <source>
        <dbReference type="EMBL" id="MDA0164544.1"/>
    </source>
</evidence>
<dbReference type="InterPro" id="IPR011712">
    <property type="entry name" value="Sig_transdc_His_kin_sub3_dim/P"/>
</dbReference>
<evidence type="ECO:0000259" key="10">
    <source>
        <dbReference type="PROSITE" id="PS50113"/>
    </source>
</evidence>
<evidence type="ECO:0000256" key="1">
    <source>
        <dbReference type="ARBA" id="ARBA00000085"/>
    </source>
</evidence>
<dbReference type="Gene3D" id="3.30.450.40">
    <property type="match status" value="1"/>
</dbReference>
<dbReference type="InterPro" id="IPR035965">
    <property type="entry name" value="PAS-like_dom_sf"/>
</dbReference>
<evidence type="ECO:0000259" key="9">
    <source>
        <dbReference type="PROSITE" id="PS50112"/>
    </source>
</evidence>
<evidence type="ECO:0000256" key="3">
    <source>
        <dbReference type="ARBA" id="ARBA00022553"/>
    </source>
</evidence>
<keyword evidence="12" id="KW-1185">Reference proteome</keyword>
<evidence type="ECO:0000256" key="8">
    <source>
        <dbReference type="ARBA" id="ARBA00023012"/>
    </source>
</evidence>
<accession>A0A9X3MX94</accession>
<dbReference type="Pfam" id="PF13426">
    <property type="entry name" value="PAS_9"/>
    <property type="match status" value="1"/>
</dbReference>
<dbReference type="Gene3D" id="3.30.565.10">
    <property type="entry name" value="Histidine kinase-like ATPase, C-terminal domain"/>
    <property type="match status" value="1"/>
</dbReference>
<dbReference type="PROSITE" id="PS50112">
    <property type="entry name" value="PAS"/>
    <property type="match status" value="1"/>
</dbReference>
<dbReference type="InterPro" id="IPR050482">
    <property type="entry name" value="Sensor_HK_TwoCompSys"/>
</dbReference>
<dbReference type="InterPro" id="IPR029016">
    <property type="entry name" value="GAF-like_dom_sf"/>
</dbReference>
<dbReference type="Proteomes" id="UP001149140">
    <property type="component" value="Unassembled WGS sequence"/>
</dbReference>
<dbReference type="CDD" id="cd16917">
    <property type="entry name" value="HATPase_UhpB-NarQ-NarX-like"/>
    <property type="match status" value="1"/>
</dbReference>
<keyword evidence="3" id="KW-0597">Phosphoprotein</keyword>
<dbReference type="Gene3D" id="1.20.5.1930">
    <property type="match status" value="1"/>
</dbReference>
<dbReference type="GO" id="GO:0046983">
    <property type="term" value="F:protein dimerization activity"/>
    <property type="evidence" value="ECO:0007669"/>
    <property type="project" value="InterPro"/>
</dbReference>
<sequence length="580" mass="61422">MTAAELLRSVTGALAASASDAFEEDLPGVLVRGDEGVLRWDGGTLRVPIPGTGALLIETGPPDEALRAAAESVASQVALFASLREMEARRRAMLDVAFDSVVTMDASGVVLSANRAAQRLFGYSASEMVGHRVAELIIPPSLREAHRSGLERYLRTGRGPVVGRRVELTAMRSDGSEFPVEVVVTRPQMPGAPVFYGYLRDLTARYVAEATLHRLADEQAALRRVATAVAAEYDPARLFGLVGEEVGRLLDARTAHMFRFDPDGLAGTIIGGWALSPEHVLPPGTRMPLDGDTAVTRVWRTGRAARMDSYAGAEGELAATMRGYGVRAVVAAPIFLGGALWGAVVVSTMDPEPFPEDAEQRISYFAELAAQALANAQAREELAASRARIVAAGDAERRRLERNLHDGAQQRLVSLALMLRLAARRHPDDADLLRAGDELTSALAELRELARGIHPAVLTERGLEPAVRAVADRAPLPVELSVSIGAERLPGPVEAAAYYVVSEALANVAKYAGASVVRISVDRVDTTARIIVSDDGAGGADPAGGSGLRGLADRVEALNGRLTIDSPLGAGTTLRAEIPT</sequence>
<name>A0A9X3MX94_9ACTN</name>
<dbReference type="RefSeq" id="WP_270043799.1">
    <property type="nucleotide sequence ID" value="NZ_JAPDOD010000035.1"/>
</dbReference>
<dbReference type="SUPFAM" id="SSF55781">
    <property type="entry name" value="GAF domain-like"/>
    <property type="match status" value="1"/>
</dbReference>
<protein>
    <recommendedName>
        <fullName evidence="2">histidine kinase</fullName>
        <ecNumber evidence="2">2.7.13.3</ecNumber>
    </recommendedName>
</protein>
<dbReference type="PANTHER" id="PTHR24421:SF10">
    <property type="entry name" value="NITRATE_NITRITE SENSOR PROTEIN NARQ"/>
    <property type="match status" value="1"/>
</dbReference>
<dbReference type="SMART" id="SM00065">
    <property type="entry name" value="GAF"/>
    <property type="match status" value="1"/>
</dbReference>
<dbReference type="GO" id="GO:0016020">
    <property type="term" value="C:membrane"/>
    <property type="evidence" value="ECO:0007669"/>
    <property type="project" value="InterPro"/>
</dbReference>
<dbReference type="SUPFAM" id="SSF55785">
    <property type="entry name" value="PYP-like sensor domain (PAS domain)"/>
    <property type="match status" value="1"/>
</dbReference>
<dbReference type="AlphaFoldDB" id="A0A9X3MX94"/>
<dbReference type="InterPro" id="IPR000014">
    <property type="entry name" value="PAS"/>
</dbReference>
<dbReference type="Pfam" id="PF02518">
    <property type="entry name" value="HATPase_c"/>
    <property type="match status" value="1"/>
</dbReference>
<reference evidence="11" key="1">
    <citation type="submission" date="2022-10" db="EMBL/GenBank/DDBJ databases">
        <title>The WGS of Solirubrobacter ginsenosidimutans DSM 21036.</title>
        <authorList>
            <person name="Jiang Z."/>
        </authorList>
    </citation>
    <scope>NUCLEOTIDE SEQUENCE</scope>
    <source>
        <strain evidence="11">DSM 21036</strain>
    </source>
</reference>
<dbReference type="SUPFAM" id="SSF55874">
    <property type="entry name" value="ATPase domain of HSP90 chaperone/DNA topoisomerase II/histidine kinase"/>
    <property type="match status" value="1"/>
</dbReference>
<gene>
    <name evidence="11" type="ORF">OM076_30020</name>
</gene>
<keyword evidence="7" id="KW-0067">ATP-binding</keyword>
<feature type="domain" description="PAC" evidence="10">
    <location>
        <begin position="164"/>
        <end position="214"/>
    </location>
</feature>
<evidence type="ECO:0000256" key="6">
    <source>
        <dbReference type="ARBA" id="ARBA00022777"/>
    </source>
</evidence>
<feature type="domain" description="PAS" evidence="9">
    <location>
        <begin position="86"/>
        <end position="157"/>
    </location>
</feature>
<dbReference type="InterPro" id="IPR036890">
    <property type="entry name" value="HATPase_C_sf"/>
</dbReference>
<proteinExistence type="predicted"/>
<evidence type="ECO:0000256" key="7">
    <source>
        <dbReference type="ARBA" id="ARBA00022840"/>
    </source>
</evidence>
<dbReference type="Pfam" id="PF01590">
    <property type="entry name" value="GAF"/>
    <property type="match status" value="1"/>
</dbReference>
<keyword evidence="8" id="KW-0902">Two-component regulatory system</keyword>
<dbReference type="EMBL" id="JAPDOD010000035">
    <property type="protein sequence ID" value="MDA0164544.1"/>
    <property type="molecule type" value="Genomic_DNA"/>
</dbReference>
<dbReference type="InterPro" id="IPR000700">
    <property type="entry name" value="PAS-assoc_C"/>
</dbReference>
<organism evidence="11 12">
    <name type="scientific">Solirubrobacter ginsenosidimutans</name>
    <dbReference type="NCBI Taxonomy" id="490573"/>
    <lineage>
        <taxon>Bacteria</taxon>
        <taxon>Bacillati</taxon>
        <taxon>Actinomycetota</taxon>
        <taxon>Thermoleophilia</taxon>
        <taxon>Solirubrobacterales</taxon>
        <taxon>Solirubrobacteraceae</taxon>
        <taxon>Solirubrobacter</taxon>
    </lineage>
</organism>
<dbReference type="Pfam" id="PF07730">
    <property type="entry name" value="HisKA_3"/>
    <property type="match status" value="1"/>
</dbReference>
<dbReference type="InterPro" id="IPR003018">
    <property type="entry name" value="GAF"/>
</dbReference>
<dbReference type="PROSITE" id="PS50113">
    <property type="entry name" value="PAC"/>
    <property type="match status" value="1"/>
</dbReference>